<comment type="caution">
    <text evidence="2">The sequence shown here is derived from an EMBL/GenBank/DDBJ whole genome shotgun (WGS) entry which is preliminary data.</text>
</comment>
<reference evidence="2" key="1">
    <citation type="submission" date="2021-07" db="EMBL/GenBank/DDBJ databases">
        <title>Genome Resource of American Ginseng Black Spot Pathogen Alternaria panax.</title>
        <authorList>
            <person name="Qiu C."/>
            <person name="Wang W."/>
            <person name="Liu Z."/>
        </authorList>
    </citation>
    <scope>NUCLEOTIDE SEQUENCE</scope>
    <source>
        <strain evidence="2">BNCC115425</strain>
    </source>
</reference>
<feature type="region of interest" description="Disordered" evidence="1">
    <location>
        <begin position="27"/>
        <end position="69"/>
    </location>
</feature>
<dbReference type="AlphaFoldDB" id="A0AAD4FB21"/>
<evidence type="ECO:0000313" key="2">
    <source>
        <dbReference type="EMBL" id="KAG9186625.1"/>
    </source>
</evidence>
<organism evidence="2 3">
    <name type="scientific">Alternaria panax</name>
    <dbReference type="NCBI Taxonomy" id="48097"/>
    <lineage>
        <taxon>Eukaryota</taxon>
        <taxon>Fungi</taxon>
        <taxon>Dikarya</taxon>
        <taxon>Ascomycota</taxon>
        <taxon>Pezizomycotina</taxon>
        <taxon>Dothideomycetes</taxon>
        <taxon>Pleosporomycetidae</taxon>
        <taxon>Pleosporales</taxon>
        <taxon>Pleosporineae</taxon>
        <taxon>Pleosporaceae</taxon>
        <taxon>Alternaria</taxon>
        <taxon>Alternaria sect. Panax</taxon>
    </lineage>
</organism>
<protein>
    <submittedName>
        <fullName evidence="2">Uncharacterized protein</fullName>
    </submittedName>
</protein>
<keyword evidence="3" id="KW-1185">Reference proteome</keyword>
<sequence length="334" mass="37779">MASTTTVAAGLVPSLLSITGRLLVDSHDSHDNPVQPPPVLASPKGHHRGVPFLPDSDQSSNGTPPSSKLESLPVEILDQILFHLIHPCCRLPGLTEAQSRYDVSEQQKRSIKNQEDLTQTPDSHRWAADIFSLHLLSHPFNALSITSRRCNGFVEGFCSHLVRQCNMFNLPFAQLDMCGVVYPDLSHIVHRRLWLQHAPRRCIYCSAVLDNYPFPLVKRVITACEGCFYRQTLTVDEVQMQYHISAATVLSSRNVRGNMDSVWILRVDVEELALQLYRTREFHSARKEQLGKPCNLCAITRFRPEHHIGKPRPTQKAAVRLIAKKRSTRRSNRS</sequence>
<dbReference type="Proteomes" id="UP001199106">
    <property type="component" value="Unassembled WGS sequence"/>
</dbReference>
<name>A0AAD4FB21_9PLEO</name>
<evidence type="ECO:0000313" key="3">
    <source>
        <dbReference type="Proteomes" id="UP001199106"/>
    </source>
</evidence>
<accession>A0AAD4FB21</accession>
<proteinExistence type="predicted"/>
<dbReference type="EMBL" id="JAANER010000008">
    <property type="protein sequence ID" value="KAG9186625.1"/>
    <property type="molecule type" value="Genomic_DNA"/>
</dbReference>
<feature type="compositionally biased region" description="Polar residues" evidence="1">
    <location>
        <begin position="56"/>
        <end position="69"/>
    </location>
</feature>
<gene>
    <name evidence="2" type="ORF">G6011_09733</name>
</gene>
<evidence type="ECO:0000256" key="1">
    <source>
        <dbReference type="SAM" id="MobiDB-lite"/>
    </source>
</evidence>